<dbReference type="RefSeq" id="XP_056787732.1">
    <property type="nucleotide sequence ID" value="XM_056936933.1"/>
</dbReference>
<evidence type="ECO:0000313" key="2">
    <source>
        <dbReference type="Proteomes" id="UP001148312"/>
    </source>
</evidence>
<name>A0A9X0BNW9_9EURO</name>
<dbReference type="Proteomes" id="UP001148312">
    <property type="component" value="Unassembled WGS sequence"/>
</dbReference>
<proteinExistence type="predicted"/>
<sequence>MAPPPRIAETEPAPNGCRVLRFIHDLGFVSLPLCVSAIASGSAQLSSAQIRPLRTPIHDTDSTPFGRRFSSKQPVQLGFFCFDAVSSI</sequence>
<reference evidence="1" key="2">
    <citation type="journal article" date="2023" name="IMA Fungus">
        <title>Comparative genomic study of the Penicillium genus elucidates a diverse pangenome and 15 lateral gene transfer events.</title>
        <authorList>
            <person name="Petersen C."/>
            <person name="Sorensen T."/>
            <person name="Nielsen M.R."/>
            <person name="Sondergaard T.E."/>
            <person name="Sorensen J.L."/>
            <person name="Fitzpatrick D.A."/>
            <person name="Frisvad J.C."/>
            <person name="Nielsen K.L."/>
        </authorList>
    </citation>
    <scope>NUCLEOTIDE SEQUENCE</scope>
    <source>
        <strain evidence="1">IBT 30728</strain>
    </source>
</reference>
<dbReference type="GeneID" id="81627182"/>
<gene>
    <name evidence="1" type="ORF">N7539_007332</name>
</gene>
<comment type="caution">
    <text evidence="1">The sequence shown here is derived from an EMBL/GenBank/DDBJ whole genome shotgun (WGS) entry which is preliminary data.</text>
</comment>
<reference evidence="1" key="1">
    <citation type="submission" date="2022-12" db="EMBL/GenBank/DDBJ databases">
        <authorList>
            <person name="Petersen C."/>
        </authorList>
    </citation>
    <scope>NUCLEOTIDE SEQUENCE</scope>
    <source>
        <strain evidence="1">IBT 30728</strain>
    </source>
</reference>
<evidence type="ECO:0000313" key="1">
    <source>
        <dbReference type="EMBL" id="KAJ5477188.1"/>
    </source>
</evidence>
<keyword evidence="2" id="KW-1185">Reference proteome</keyword>
<organism evidence="1 2">
    <name type="scientific">Penicillium diatomitis</name>
    <dbReference type="NCBI Taxonomy" id="2819901"/>
    <lineage>
        <taxon>Eukaryota</taxon>
        <taxon>Fungi</taxon>
        <taxon>Dikarya</taxon>
        <taxon>Ascomycota</taxon>
        <taxon>Pezizomycotina</taxon>
        <taxon>Eurotiomycetes</taxon>
        <taxon>Eurotiomycetidae</taxon>
        <taxon>Eurotiales</taxon>
        <taxon>Aspergillaceae</taxon>
        <taxon>Penicillium</taxon>
    </lineage>
</organism>
<dbReference type="AlphaFoldDB" id="A0A9X0BNW9"/>
<protein>
    <submittedName>
        <fullName evidence="1">Uncharacterized protein</fullName>
    </submittedName>
</protein>
<dbReference type="EMBL" id="JAPWDQ010000010">
    <property type="protein sequence ID" value="KAJ5477188.1"/>
    <property type="molecule type" value="Genomic_DNA"/>
</dbReference>
<accession>A0A9X0BNW9</accession>